<proteinExistence type="inferred from homology"/>
<keyword evidence="3 7" id="KW-0479">Metal-binding</keyword>
<evidence type="ECO:0000256" key="7">
    <source>
        <dbReference type="PIRSR" id="PIRSR000216-1"/>
    </source>
</evidence>
<comment type="cofactor">
    <cofactor evidence="7">
        <name>[2Fe-2S] cluster</name>
        <dbReference type="ChEBI" id="CHEBI:190135"/>
    </cofactor>
    <text evidence="7">Binds 1 [2Fe-2S] cluster.</text>
</comment>
<dbReference type="PANTHER" id="PTHR43342">
    <property type="entry name" value="NADH-QUINONE OXIDOREDUCTASE, E SUBUNIT"/>
    <property type="match status" value="1"/>
</dbReference>
<gene>
    <name evidence="8" type="ORF">ADM99_01120</name>
</gene>
<dbReference type="NCBIfam" id="NF005722">
    <property type="entry name" value="PRK07539.1-2"/>
    <property type="match status" value="1"/>
</dbReference>
<dbReference type="PANTHER" id="PTHR43342:SF1">
    <property type="entry name" value="BIFURCATING [FEFE] HYDROGENASE GAMMA SUBUNIT"/>
    <property type="match status" value="1"/>
</dbReference>
<dbReference type="InterPro" id="IPR036249">
    <property type="entry name" value="Thioredoxin-like_sf"/>
</dbReference>
<reference evidence="8 9" key="1">
    <citation type="submission" date="2015-07" db="EMBL/GenBank/DDBJ databases">
        <title>Genome sequence of Leptolinea tardivitalis DSM 16556.</title>
        <authorList>
            <person name="Hemp J."/>
            <person name="Ward L.M."/>
            <person name="Pace L.A."/>
            <person name="Fischer W.W."/>
        </authorList>
    </citation>
    <scope>NUCLEOTIDE SEQUENCE [LARGE SCALE GENOMIC DNA]</scope>
    <source>
        <strain evidence="8 9">YMTK-2</strain>
    </source>
</reference>
<dbReference type="GO" id="GO:0046872">
    <property type="term" value="F:metal ion binding"/>
    <property type="evidence" value="ECO:0007669"/>
    <property type="project" value="UniProtKB-KW"/>
</dbReference>
<evidence type="ECO:0000256" key="4">
    <source>
        <dbReference type="ARBA" id="ARBA00023004"/>
    </source>
</evidence>
<dbReference type="InterPro" id="IPR002023">
    <property type="entry name" value="NuoE-like"/>
</dbReference>
<dbReference type="Gene3D" id="3.40.30.10">
    <property type="entry name" value="Glutaredoxin"/>
    <property type="match status" value="1"/>
</dbReference>
<evidence type="ECO:0000256" key="5">
    <source>
        <dbReference type="ARBA" id="ARBA00023014"/>
    </source>
</evidence>
<evidence type="ECO:0000313" key="8">
    <source>
        <dbReference type="EMBL" id="KPL74796.1"/>
    </source>
</evidence>
<dbReference type="GO" id="GO:0051537">
    <property type="term" value="F:2 iron, 2 sulfur cluster binding"/>
    <property type="evidence" value="ECO:0007669"/>
    <property type="project" value="UniProtKB-KW"/>
</dbReference>
<feature type="binding site" evidence="7">
    <location>
        <position position="79"/>
    </location>
    <ligand>
        <name>[2Fe-2S] cluster</name>
        <dbReference type="ChEBI" id="CHEBI:190135"/>
    </ligand>
</feature>
<dbReference type="PIRSF" id="PIRSF000216">
    <property type="entry name" value="NADH_DH_24kDa"/>
    <property type="match status" value="1"/>
</dbReference>
<feature type="binding site" evidence="7">
    <location>
        <position position="74"/>
    </location>
    <ligand>
        <name>[2Fe-2S] cluster</name>
        <dbReference type="ChEBI" id="CHEBI:190135"/>
    </ligand>
</feature>
<keyword evidence="2 7" id="KW-0001">2Fe-2S</keyword>
<organism evidence="8 9">
    <name type="scientific">Leptolinea tardivitalis</name>
    <dbReference type="NCBI Taxonomy" id="229920"/>
    <lineage>
        <taxon>Bacteria</taxon>
        <taxon>Bacillati</taxon>
        <taxon>Chloroflexota</taxon>
        <taxon>Anaerolineae</taxon>
        <taxon>Anaerolineales</taxon>
        <taxon>Anaerolineaceae</taxon>
        <taxon>Leptolinea</taxon>
    </lineage>
</organism>
<keyword evidence="5 7" id="KW-0411">Iron-sulfur</keyword>
<dbReference type="CDD" id="cd03064">
    <property type="entry name" value="TRX_Fd_NuoE"/>
    <property type="match status" value="1"/>
</dbReference>
<dbReference type="Pfam" id="PF01257">
    <property type="entry name" value="2Fe-2S_thioredx"/>
    <property type="match status" value="1"/>
</dbReference>
<comment type="caution">
    <text evidence="8">The sequence shown here is derived from an EMBL/GenBank/DDBJ whole genome shotgun (WGS) entry which is preliminary data.</text>
</comment>
<dbReference type="InterPro" id="IPR042128">
    <property type="entry name" value="NuoE_dom"/>
</dbReference>
<name>A0A0P6X621_9CHLR</name>
<dbReference type="InterPro" id="IPR041921">
    <property type="entry name" value="NuoE_N"/>
</dbReference>
<feature type="binding site" evidence="7">
    <location>
        <position position="115"/>
    </location>
    <ligand>
        <name>[2Fe-2S] cluster</name>
        <dbReference type="ChEBI" id="CHEBI:190135"/>
    </ligand>
</feature>
<evidence type="ECO:0000256" key="1">
    <source>
        <dbReference type="ARBA" id="ARBA00010643"/>
    </source>
</evidence>
<protein>
    <submittedName>
        <fullName evidence="8">NADH dehydrogenase</fullName>
    </submittedName>
</protein>
<dbReference type="SUPFAM" id="SSF52833">
    <property type="entry name" value="Thioredoxin-like"/>
    <property type="match status" value="1"/>
</dbReference>
<keyword evidence="4 7" id="KW-0408">Iron</keyword>
<accession>A0A0P6X621</accession>
<dbReference type="GO" id="GO:0016491">
    <property type="term" value="F:oxidoreductase activity"/>
    <property type="evidence" value="ECO:0007669"/>
    <property type="project" value="InterPro"/>
</dbReference>
<comment type="cofactor">
    <cofactor evidence="6">
        <name>[2Fe-2S] cluster</name>
        <dbReference type="ChEBI" id="CHEBI:190135"/>
    </cofactor>
</comment>
<evidence type="ECO:0000313" key="9">
    <source>
        <dbReference type="Proteomes" id="UP000050430"/>
    </source>
</evidence>
<dbReference type="EMBL" id="LGCK01000002">
    <property type="protein sequence ID" value="KPL74796.1"/>
    <property type="molecule type" value="Genomic_DNA"/>
</dbReference>
<sequence length="148" mass="16251">MVAVKAAVDAFGAKREEMIPILNEINKKLGYIPPEALDEVSMLLKAPKSQLYSVASFYRMLSTKPRGRHVIQFCESAPCHVVGGKEVWEELQKQVHLKSGETSPDGKWTLLTTSCLGVCGVGPVMTVDEDIYGNIAPGELQSILARYE</sequence>
<comment type="similarity">
    <text evidence="1">Belongs to the complex I 24 kDa subunit family.</text>
</comment>
<evidence type="ECO:0000256" key="2">
    <source>
        <dbReference type="ARBA" id="ARBA00022714"/>
    </source>
</evidence>
<evidence type="ECO:0000256" key="3">
    <source>
        <dbReference type="ARBA" id="ARBA00022723"/>
    </source>
</evidence>
<dbReference type="InterPro" id="IPR028431">
    <property type="entry name" value="NADP_DH_HndA-like"/>
</dbReference>
<dbReference type="STRING" id="229920.ADM99_01120"/>
<dbReference type="Proteomes" id="UP000050430">
    <property type="component" value="Unassembled WGS sequence"/>
</dbReference>
<dbReference type="Gene3D" id="1.10.10.1590">
    <property type="entry name" value="NADH-quinone oxidoreductase subunit E"/>
    <property type="match status" value="1"/>
</dbReference>
<evidence type="ECO:0000256" key="6">
    <source>
        <dbReference type="ARBA" id="ARBA00034078"/>
    </source>
</evidence>
<dbReference type="AlphaFoldDB" id="A0A0P6X621"/>
<keyword evidence="9" id="KW-1185">Reference proteome</keyword>
<feature type="binding site" evidence="7">
    <location>
        <position position="119"/>
    </location>
    <ligand>
        <name>[2Fe-2S] cluster</name>
        <dbReference type="ChEBI" id="CHEBI:190135"/>
    </ligand>
</feature>